<dbReference type="NCBIfam" id="TIGR00026">
    <property type="entry name" value="hi_GC_TIGR00026"/>
    <property type="match status" value="1"/>
</dbReference>
<organism evidence="4 5">
    <name type="scientific">Streptomyces bambusae</name>
    <dbReference type="NCBI Taxonomy" id="1550616"/>
    <lineage>
        <taxon>Bacteria</taxon>
        <taxon>Bacillati</taxon>
        <taxon>Actinomycetota</taxon>
        <taxon>Actinomycetes</taxon>
        <taxon>Kitasatosporales</taxon>
        <taxon>Streptomycetaceae</taxon>
        <taxon>Streptomyces</taxon>
    </lineage>
</organism>
<sequence>MHPTDRDRATDLDHDALRPSATDWDHPADPHPGWQRDHVTTYAATAGTDGHIWHGVPTLLLTTAGRVTGRAYRTALIYGEDEGVYITAASGGSSADHPDWYRNLLACPEVRLQIGADVFAAKGRPATADERDTYWGIMTGLWPAYEDEQERTEREIPLVLFERAQ</sequence>
<evidence type="ECO:0000313" key="5">
    <source>
        <dbReference type="Proteomes" id="UP000812013"/>
    </source>
</evidence>
<feature type="region of interest" description="Disordered" evidence="3">
    <location>
        <begin position="1"/>
        <end position="35"/>
    </location>
</feature>
<dbReference type="Proteomes" id="UP000812013">
    <property type="component" value="Unassembled WGS sequence"/>
</dbReference>
<evidence type="ECO:0000256" key="2">
    <source>
        <dbReference type="ARBA" id="ARBA00049106"/>
    </source>
</evidence>
<comment type="catalytic activity">
    <reaction evidence="2">
        <text>oxidized coenzyme F420-(gamma-L-Glu)(n) + a quinol + H(+) = reduced coenzyme F420-(gamma-L-Glu)(n) + a quinone</text>
        <dbReference type="Rhea" id="RHEA:39663"/>
        <dbReference type="Rhea" id="RHEA-COMP:12939"/>
        <dbReference type="Rhea" id="RHEA-COMP:14378"/>
        <dbReference type="ChEBI" id="CHEBI:15378"/>
        <dbReference type="ChEBI" id="CHEBI:24646"/>
        <dbReference type="ChEBI" id="CHEBI:132124"/>
        <dbReference type="ChEBI" id="CHEBI:133980"/>
        <dbReference type="ChEBI" id="CHEBI:139511"/>
    </reaction>
</comment>
<accession>A0ABS6ZG97</accession>
<dbReference type="InterPro" id="IPR004378">
    <property type="entry name" value="F420H2_quin_Rdtase"/>
</dbReference>
<comment type="caution">
    <text evidence="4">The sequence shown here is derived from an EMBL/GenBank/DDBJ whole genome shotgun (WGS) entry which is preliminary data.</text>
</comment>
<dbReference type="Gene3D" id="2.30.110.10">
    <property type="entry name" value="Electron Transport, Fmn-binding Protein, Chain A"/>
    <property type="match status" value="1"/>
</dbReference>
<proteinExistence type="inferred from homology"/>
<evidence type="ECO:0000313" key="4">
    <source>
        <dbReference type="EMBL" id="MBW5486243.1"/>
    </source>
</evidence>
<dbReference type="EMBL" id="WTFF01000362">
    <property type="protein sequence ID" value="MBW5486243.1"/>
    <property type="molecule type" value="Genomic_DNA"/>
</dbReference>
<protein>
    <submittedName>
        <fullName evidence="4">Nitroreductase family deazaflavin-dependent oxidoreductase</fullName>
    </submittedName>
</protein>
<dbReference type="RefSeq" id="WP_219671319.1">
    <property type="nucleotide sequence ID" value="NZ_WTFF01000362.1"/>
</dbReference>
<comment type="similarity">
    <text evidence="1">Belongs to the F420H(2)-dependent quinone reductase family.</text>
</comment>
<gene>
    <name evidence="4" type="ORF">GPJ59_31355</name>
</gene>
<evidence type="ECO:0000256" key="3">
    <source>
        <dbReference type="SAM" id="MobiDB-lite"/>
    </source>
</evidence>
<reference evidence="4 5" key="1">
    <citation type="submission" date="2019-12" db="EMBL/GenBank/DDBJ databases">
        <title>Genome sequence of Streptomyces bambusae.</title>
        <authorList>
            <person name="Bansal K."/>
            <person name="Choksket S."/>
            <person name="Korpole S."/>
            <person name="Patil P.B."/>
        </authorList>
    </citation>
    <scope>NUCLEOTIDE SEQUENCE [LARGE SCALE GENOMIC DNA]</scope>
    <source>
        <strain evidence="4 5">SK60</strain>
    </source>
</reference>
<evidence type="ECO:0000256" key="1">
    <source>
        <dbReference type="ARBA" id="ARBA00008710"/>
    </source>
</evidence>
<keyword evidence="5" id="KW-1185">Reference proteome</keyword>
<dbReference type="Pfam" id="PF04075">
    <property type="entry name" value="F420H2_quin_red"/>
    <property type="match status" value="1"/>
</dbReference>
<dbReference type="PANTHER" id="PTHR39428:SF3">
    <property type="entry name" value="DEAZAFLAVIN-DEPENDENT NITROREDUCTASE"/>
    <property type="match status" value="1"/>
</dbReference>
<dbReference type="InterPro" id="IPR012349">
    <property type="entry name" value="Split_barrel_FMN-bd"/>
</dbReference>
<dbReference type="PANTHER" id="PTHR39428">
    <property type="entry name" value="F420H(2)-DEPENDENT QUINONE REDUCTASE RV1261C"/>
    <property type="match status" value="1"/>
</dbReference>
<name>A0ABS6ZG97_9ACTN</name>